<feature type="compositionally biased region" description="Low complexity" evidence="1">
    <location>
        <begin position="38"/>
        <end position="48"/>
    </location>
</feature>
<feature type="region of interest" description="Disordered" evidence="1">
    <location>
        <begin position="29"/>
        <end position="154"/>
    </location>
</feature>
<reference evidence="2 3" key="1">
    <citation type="journal article" date="2019" name="Genome Biol. Evol.">
        <title>Insights into the evolution of the New World diploid cottons (Gossypium, subgenus Houzingenia) based on genome sequencing.</title>
        <authorList>
            <person name="Grover C.E."/>
            <person name="Arick M.A. 2nd"/>
            <person name="Thrash A."/>
            <person name="Conover J.L."/>
            <person name="Sanders W.S."/>
            <person name="Peterson D.G."/>
            <person name="Frelichowski J.E."/>
            <person name="Scheffler J.A."/>
            <person name="Scheffler B.E."/>
            <person name="Wendel J.F."/>
        </authorList>
    </citation>
    <scope>NUCLEOTIDE SEQUENCE [LARGE SCALE GENOMIC DNA]</scope>
    <source>
        <strain evidence="2">27</strain>
        <tissue evidence="2">Leaf</tissue>
    </source>
</reference>
<gene>
    <name evidence="2" type="ORF">Godav_017662</name>
</gene>
<keyword evidence="3" id="KW-1185">Reference proteome</keyword>
<dbReference type="Proteomes" id="UP000593561">
    <property type="component" value="Unassembled WGS sequence"/>
</dbReference>
<feature type="compositionally biased region" description="Polar residues" evidence="1">
    <location>
        <begin position="80"/>
        <end position="101"/>
    </location>
</feature>
<sequence length="154" mass="17115">MKDRNNFLLGKIEFLFPLAVKEGFLEHVSQPQIPPPSSQVSSSKRPTPLTFSFLSKTPNSSHFRKGNSIRMETGKAFADHNQSYNTEQNSTERSISSTQDSTKFHLSKALARRAVYGSSSRRGTGNRKVRGNDARALPGRLSKVSLAEDEDSEN</sequence>
<comment type="caution">
    <text evidence="2">The sequence shown here is derived from an EMBL/GenBank/DDBJ whole genome shotgun (WGS) entry which is preliminary data.</text>
</comment>
<accession>A0A7J8QU42</accession>
<name>A0A7J8QU42_GOSDV</name>
<dbReference type="EMBL" id="JABFAC010000001">
    <property type="protein sequence ID" value="MBA0605048.1"/>
    <property type="molecule type" value="Genomic_DNA"/>
</dbReference>
<dbReference type="AlphaFoldDB" id="A0A7J8QU42"/>
<protein>
    <submittedName>
        <fullName evidence="2">Uncharacterized protein</fullName>
    </submittedName>
</protein>
<evidence type="ECO:0000313" key="3">
    <source>
        <dbReference type="Proteomes" id="UP000593561"/>
    </source>
</evidence>
<proteinExistence type="predicted"/>
<evidence type="ECO:0000256" key="1">
    <source>
        <dbReference type="SAM" id="MobiDB-lite"/>
    </source>
</evidence>
<evidence type="ECO:0000313" key="2">
    <source>
        <dbReference type="EMBL" id="MBA0605048.1"/>
    </source>
</evidence>
<feature type="compositionally biased region" description="Polar residues" evidence="1">
    <location>
        <begin position="49"/>
        <end position="61"/>
    </location>
</feature>
<organism evidence="2 3">
    <name type="scientific">Gossypium davidsonii</name>
    <name type="common">Davidson's cotton</name>
    <name type="synonym">Gossypium klotzschianum subsp. davidsonii</name>
    <dbReference type="NCBI Taxonomy" id="34287"/>
    <lineage>
        <taxon>Eukaryota</taxon>
        <taxon>Viridiplantae</taxon>
        <taxon>Streptophyta</taxon>
        <taxon>Embryophyta</taxon>
        <taxon>Tracheophyta</taxon>
        <taxon>Spermatophyta</taxon>
        <taxon>Magnoliopsida</taxon>
        <taxon>eudicotyledons</taxon>
        <taxon>Gunneridae</taxon>
        <taxon>Pentapetalae</taxon>
        <taxon>rosids</taxon>
        <taxon>malvids</taxon>
        <taxon>Malvales</taxon>
        <taxon>Malvaceae</taxon>
        <taxon>Malvoideae</taxon>
        <taxon>Gossypium</taxon>
    </lineage>
</organism>